<keyword evidence="1 3" id="KW-0479">Metal-binding</keyword>
<gene>
    <name evidence="6" type="ordered locus">MCP_2364</name>
</gene>
<reference evidence="6 7" key="1">
    <citation type="journal article" date="2007" name="Appl. Environ. Microbiol.">
        <title>Isolation of key methanogens for global methane emission from rice paddy fields: a novel isolate affiliated with the clone cluster rice cluster I.</title>
        <authorList>
            <person name="Sakai S."/>
            <person name="Imachi H."/>
            <person name="Sekiguchi Y."/>
            <person name="Ohashi A."/>
            <person name="Harada H."/>
            <person name="Kamagata Y."/>
        </authorList>
    </citation>
    <scope>NUCLEOTIDE SEQUENCE [LARGE SCALE GENOMIC DNA]</scope>
    <source>
        <strain evidence="7">DSM 17711 / JCM 13418 / NBRC 101707 / SANAE</strain>
    </source>
</reference>
<keyword evidence="2" id="KW-0378">Hydrolase</keyword>
<dbReference type="KEGG" id="mpd:MCP_2364"/>
<sequence length="383" mass="41840">MSSGTKSGCGEPILLVSESYHSADMYYASGFLAPDRFVYLCQDDKKYLFVSQMEFERAKKEAKVKNVHSMEEYDYMGRLRALRDPELALVDTLAAIFASLKIKKARVPVDFPLLTADLLRAKSIEVIPAPRLFDEARSVKAPDEIEKIKKAQAVNEMAMEHAISIIEASKPVNGVLHYEGKPLTSEFLQSEVDLVFVRNGYDTTDSIVAAGPGSADPHFSGAGPIKENEPIVIDIYPYGKKGRYWADMTRTVVKGRPSPEVQKMYDAVLGAQNVALNAIKAGVTGKQVHDMVCDYFEKLGYGTTRTGAAEGFIHSTGHGVGINIHEYPSIGDAGLEPLKPGQVVTVEPGLYIKGIGGVRIEDMVVVTDKGNINLTKAPKKLVV</sequence>
<dbReference type="OrthoDB" id="1346at2157"/>
<dbReference type="InterPro" id="IPR050659">
    <property type="entry name" value="Peptidase_M24B"/>
</dbReference>
<dbReference type="PANTHER" id="PTHR46112">
    <property type="entry name" value="AMINOPEPTIDASE"/>
    <property type="match status" value="1"/>
</dbReference>
<evidence type="ECO:0000259" key="4">
    <source>
        <dbReference type="Pfam" id="PF00557"/>
    </source>
</evidence>
<reference evidence="7" key="3">
    <citation type="journal article" date="2011" name="PLoS ONE">
        <title>Genome sequence of a mesophilic hydrogenotrophic methanogen Methanocella paludicola, the first cultivated representative of the order Methanocellales.</title>
        <authorList>
            <person name="Sakai S."/>
            <person name="Takaki Y."/>
            <person name="Shimamura S."/>
            <person name="Sekine M."/>
            <person name="Tajima T."/>
            <person name="Kosugi H."/>
            <person name="Ichikawa N."/>
            <person name="Tasumi E."/>
            <person name="Hiraki A.T."/>
            <person name="Shimizu A."/>
            <person name="Kato Y."/>
            <person name="Nishiko R."/>
            <person name="Mori K."/>
            <person name="Fujita N."/>
            <person name="Imachi H."/>
            <person name="Takai K."/>
        </authorList>
    </citation>
    <scope>NUCLEOTIDE SEQUENCE [LARGE SCALE GENOMIC DNA]</scope>
    <source>
        <strain evidence="7">DSM 17711 / JCM 13418 / NBRC 101707 / SANAE</strain>
    </source>
</reference>
<dbReference type="PROSITE" id="PS00491">
    <property type="entry name" value="PROLINE_PEPTIDASE"/>
    <property type="match status" value="1"/>
</dbReference>
<dbReference type="GO" id="GO:0046872">
    <property type="term" value="F:metal ion binding"/>
    <property type="evidence" value="ECO:0007669"/>
    <property type="project" value="UniProtKB-KW"/>
</dbReference>
<dbReference type="PATRIC" id="fig|304371.9.peg.2410"/>
<dbReference type="InterPro" id="IPR000587">
    <property type="entry name" value="Creatinase_N"/>
</dbReference>
<dbReference type="InterPro" id="IPR036005">
    <property type="entry name" value="Creatinase/aminopeptidase-like"/>
</dbReference>
<dbReference type="SUPFAM" id="SSF53092">
    <property type="entry name" value="Creatinase/prolidase N-terminal domain"/>
    <property type="match status" value="1"/>
</dbReference>
<dbReference type="InterPro" id="IPR000994">
    <property type="entry name" value="Pept_M24"/>
</dbReference>
<dbReference type="eggNOG" id="arCOG01000">
    <property type="taxonomic scope" value="Archaea"/>
</dbReference>
<dbReference type="Pfam" id="PF01321">
    <property type="entry name" value="Creatinase_N"/>
    <property type="match status" value="1"/>
</dbReference>
<keyword evidence="7" id="KW-1185">Reference proteome</keyword>
<evidence type="ECO:0000313" key="7">
    <source>
        <dbReference type="Proteomes" id="UP000001882"/>
    </source>
</evidence>
<proteinExistence type="inferred from homology"/>
<feature type="domain" description="Peptidase M24" evidence="4">
    <location>
        <begin position="146"/>
        <end position="368"/>
    </location>
</feature>
<dbReference type="RefSeq" id="WP_012901110.1">
    <property type="nucleotide sequence ID" value="NC_013665.1"/>
</dbReference>
<dbReference type="EMBL" id="AP011532">
    <property type="protein sequence ID" value="BAI62436.1"/>
    <property type="molecule type" value="Genomic_DNA"/>
</dbReference>
<evidence type="ECO:0000256" key="2">
    <source>
        <dbReference type="ARBA" id="ARBA00022801"/>
    </source>
</evidence>
<dbReference type="Gene3D" id="3.90.230.10">
    <property type="entry name" value="Creatinase/methionine aminopeptidase superfamily"/>
    <property type="match status" value="1"/>
</dbReference>
<feature type="domain" description="Creatinase N-terminal" evidence="5">
    <location>
        <begin position="22"/>
        <end position="139"/>
    </location>
</feature>
<reference evidence="6 7" key="2">
    <citation type="journal article" date="2008" name="Int. J. Syst. Evol. Microbiol.">
        <title>Methanocella paludicola gen. nov., sp. nov., a methane-producing archaeon, the first isolate of the lineage 'Rice Cluster I', and proposal of the new archaeal order Methanocellales ord. nov.</title>
        <authorList>
            <person name="Sakai S."/>
            <person name="Imachi H."/>
            <person name="Hanada S."/>
            <person name="Ohashi A."/>
            <person name="Harada H."/>
            <person name="Kamagata Y."/>
        </authorList>
    </citation>
    <scope>NUCLEOTIDE SEQUENCE [LARGE SCALE GENOMIC DNA]</scope>
    <source>
        <strain evidence="7">DSM 17711 / JCM 13418 / NBRC 101707 / SANAE</strain>
    </source>
</reference>
<evidence type="ECO:0000256" key="3">
    <source>
        <dbReference type="RuleBase" id="RU000590"/>
    </source>
</evidence>
<dbReference type="InterPro" id="IPR029149">
    <property type="entry name" value="Creatin/AminoP/Spt16_N"/>
</dbReference>
<organism evidence="6 7">
    <name type="scientific">Methanocella paludicola (strain DSM 17711 / JCM 13418 / NBRC 101707 / SANAE)</name>
    <dbReference type="NCBI Taxonomy" id="304371"/>
    <lineage>
        <taxon>Archaea</taxon>
        <taxon>Methanobacteriati</taxon>
        <taxon>Methanobacteriota</taxon>
        <taxon>Stenosarchaea group</taxon>
        <taxon>Methanomicrobia</taxon>
        <taxon>Methanocellales</taxon>
        <taxon>Methanocellaceae</taxon>
        <taxon>Methanocella</taxon>
    </lineage>
</organism>
<comment type="similarity">
    <text evidence="3">Belongs to the peptidase M24B family.</text>
</comment>
<evidence type="ECO:0000259" key="5">
    <source>
        <dbReference type="Pfam" id="PF01321"/>
    </source>
</evidence>
<dbReference type="FunCoup" id="D1Z164">
    <property type="interactions" value="75"/>
</dbReference>
<dbReference type="GO" id="GO:0016787">
    <property type="term" value="F:hydrolase activity"/>
    <property type="evidence" value="ECO:0007669"/>
    <property type="project" value="UniProtKB-KW"/>
</dbReference>
<dbReference type="InterPro" id="IPR001131">
    <property type="entry name" value="Peptidase_M24B_aminopep-P_CS"/>
</dbReference>
<name>D1Z164_METPS</name>
<dbReference type="GeneID" id="8682947"/>
<dbReference type="AlphaFoldDB" id="D1Z164"/>
<evidence type="ECO:0000313" key="6">
    <source>
        <dbReference type="EMBL" id="BAI62436.1"/>
    </source>
</evidence>
<dbReference type="PANTHER" id="PTHR46112:SF2">
    <property type="entry name" value="XAA-PRO AMINOPEPTIDASE P-RELATED"/>
    <property type="match status" value="1"/>
</dbReference>
<dbReference type="Gene3D" id="3.40.350.10">
    <property type="entry name" value="Creatinase/prolidase N-terminal domain"/>
    <property type="match status" value="1"/>
</dbReference>
<dbReference type="SUPFAM" id="SSF55920">
    <property type="entry name" value="Creatinase/aminopeptidase"/>
    <property type="match status" value="1"/>
</dbReference>
<dbReference type="Pfam" id="PF00557">
    <property type="entry name" value="Peptidase_M24"/>
    <property type="match status" value="1"/>
</dbReference>
<evidence type="ECO:0000256" key="1">
    <source>
        <dbReference type="ARBA" id="ARBA00022723"/>
    </source>
</evidence>
<dbReference type="InParanoid" id="D1Z164"/>
<dbReference type="Proteomes" id="UP000001882">
    <property type="component" value="Chromosome"/>
</dbReference>
<accession>D1Z164</accession>
<dbReference type="STRING" id="304371.MCP_2364"/>
<protein>
    <submittedName>
        <fullName evidence="6">M24B family peptidase</fullName>
    </submittedName>
</protein>